<reference evidence="3" key="1">
    <citation type="journal article" date="2020" name="Stud. Mycol.">
        <title>101 Dothideomycetes genomes: a test case for predicting lifestyles and emergence of pathogens.</title>
        <authorList>
            <person name="Haridas S."/>
            <person name="Albert R."/>
            <person name="Binder M."/>
            <person name="Bloem J."/>
            <person name="Labutti K."/>
            <person name="Salamov A."/>
            <person name="Andreopoulos B."/>
            <person name="Baker S."/>
            <person name="Barry K."/>
            <person name="Bills G."/>
            <person name="Bluhm B."/>
            <person name="Cannon C."/>
            <person name="Castanera R."/>
            <person name="Culley D."/>
            <person name="Daum C."/>
            <person name="Ezra D."/>
            <person name="Gonzalez J."/>
            <person name="Henrissat B."/>
            <person name="Kuo A."/>
            <person name="Liang C."/>
            <person name="Lipzen A."/>
            <person name="Lutzoni F."/>
            <person name="Magnuson J."/>
            <person name="Mondo S."/>
            <person name="Nolan M."/>
            <person name="Ohm R."/>
            <person name="Pangilinan J."/>
            <person name="Park H.-J."/>
            <person name="Ramirez L."/>
            <person name="Alfaro M."/>
            <person name="Sun H."/>
            <person name="Tritt A."/>
            <person name="Yoshinaga Y."/>
            <person name="Zwiers L.-H."/>
            <person name="Turgeon B."/>
            <person name="Goodwin S."/>
            <person name="Spatafora J."/>
            <person name="Crous P."/>
            <person name="Grigoriev I."/>
        </authorList>
    </citation>
    <scope>NUCLEOTIDE SEQUENCE</scope>
    <source>
        <strain evidence="3">CBS 379.55</strain>
    </source>
</reference>
<proteinExistence type="predicted"/>
<feature type="region of interest" description="Disordered" evidence="1">
    <location>
        <begin position="1"/>
        <end position="221"/>
    </location>
</feature>
<evidence type="ECO:0000256" key="1">
    <source>
        <dbReference type="SAM" id="MobiDB-lite"/>
    </source>
</evidence>
<dbReference type="InterPro" id="IPR018306">
    <property type="entry name" value="Phage_T5_Orf172_DNA-bd"/>
</dbReference>
<dbReference type="InterPro" id="IPR053006">
    <property type="entry name" value="Meiosis_regulatory"/>
</dbReference>
<feature type="domain" description="Bacteriophage T5 Orf172 DNA-binding" evidence="2">
    <location>
        <begin position="449"/>
        <end position="537"/>
    </location>
</feature>
<dbReference type="OrthoDB" id="2417614at2759"/>
<feature type="compositionally biased region" description="Polar residues" evidence="1">
    <location>
        <begin position="121"/>
        <end position="132"/>
    </location>
</feature>
<name>A0A6A6JTP8_WESOR</name>
<dbReference type="Pfam" id="PF10544">
    <property type="entry name" value="T5orf172"/>
    <property type="match status" value="1"/>
</dbReference>
<feature type="compositionally biased region" description="Polar residues" evidence="1">
    <location>
        <begin position="29"/>
        <end position="46"/>
    </location>
</feature>
<protein>
    <submittedName>
        <fullName evidence="3">DUF1766-domain-containing protein</fullName>
    </submittedName>
</protein>
<keyword evidence="4" id="KW-1185">Reference proteome</keyword>
<dbReference type="EMBL" id="ML986485">
    <property type="protein sequence ID" value="KAF2279942.1"/>
    <property type="molecule type" value="Genomic_DNA"/>
</dbReference>
<dbReference type="Proteomes" id="UP000800097">
    <property type="component" value="Unassembled WGS sequence"/>
</dbReference>
<dbReference type="PANTHER" id="PTHR28094">
    <property type="entry name" value="MEIOTICALLY UP-REGULATED GENE 113 PROTEIN"/>
    <property type="match status" value="1"/>
</dbReference>
<sequence>MARGKSTDKASTVATKSPSKEVVLKEPPSSHQYGRSNCSGKTSDSFARQERQSAERKDRAGSRAQTPTKPRGTRNSKKTSAQNPVHGTLSPVAVSPAESHTSYDSADSDGYPWSTPERSHGNSSWGGTASTPLTPPTTGRHAEEKTPIHLKSPLPRAKNLSRKQAGDARVPVSKEDSESGHEDEEFGKNPKPSRRLFQNIPGSKPTNENKDNGAGPEIKSDGLRESSLLGFIIPFDVHKRYSEARTTCVATTVKKPYKRCEKRRAPKEDVLQNAFLSLRNCFTYYQERRYDEFWNILENFVTTALCHSHRKTAMKERKMEAVEAYIKRLSNDKKHATLPDVTPCFTTSEFEAWIEAISDSIGADPETGATSTIKSNVNLKDADHKTTLSPTFDRPPPLRTDSYPLEIIGLWQPKKTIGMPVNEAIFEVIWRTWRPKKQENGFIYVLAHHSRPGYRKIGYSKDSGTRRGRWDADCDRHHAEVSLPENGYVLHAERVEKLIHAELKDVRVKVKCDRCNREHTEWFKVTEEHLRKVFEKWKEWIQQHPYTQGVGKIWMLKADMIAHLEKDCEPVKLEKSMERRLAMARTIKVEAST</sequence>
<evidence type="ECO:0000313" key="3">
    <source>
        <dbReference type="EMBL" id="KAF2279942.1"/>
    </source>
</evidence>
<evidence type="ECO:0000313" key="4">
    <source>
        <dbReference type="Proteomes" id="UP000800097"/>
    </source>
</evidence>
<dbReference type="PANTHER" id="PTHR28094:SF1">
    <property type="entry name" value="MEIOTICALLY UP-REGULATED GENE 113 PROTEIN"/>
    <property type="match status" value="1"/>
</dbReference>
<feature type="compositionally biased region" description="Basic and acidic residues" evidence="1">
    <location>
        <begin position="47"/>
        <end position="61"/>
    </location>
</feature>
<organism evidence="3 4">
    <name type="scientific">Westerdykella ornata</name>
    <dbReference type="NCBI Taxonomy" id="318751"/>
    <lineage>
        <taxon>Eukaryota</taxon>
        <taxon>Fungi</taxon>
        <taxon>Dikarya</taxon>
        <taxon>Ascomycota</taxon>
        <taxon>Pezizomycotina</taxon>
        <taxon>Dothideomycetes</taxon>
        <taxon>Pleosporomycetidae</taxon>
        <taxon>Pleosporales</taxon>
        <taxon>Sporormiaceae</taxon>
        <taxon>Westerdykella</taxon>
    </lineage>
</organism>
<dbReference type="RefSeq" id="XP_033657481.1">
    <property type="nucleotide sequence ID" value="XM_033797506.1"/>
</dbReference>
<dbReference type="AlphaFoldDB" id="A0A6A6JTP8"/>
<accession>A0A6A6JTP8</accession>
<dbReference type="SMART" id="SM00974">
    <property type="entry name" value="T5orf172"/>
    <property type="match status" value="1"/>
</dbReference>
<gene>
    <name evidence="3" type="ORF">EI97DRAFT_429709</name>
</gene>
<dbReference type="GeneID" id="54550681"/>
<evidence type="ECO:0000259" key="2">
    <source>
        <dbReference type="SMART" id="SM00974"/>
    </source>
</evidence>